<sequence>MKEHEPRYPYCVQVIETFYGYDEEASVDSDGSSLSFHTDRTPDTEPEEVCVREEAELRYRQLTQDRYQTRVADLESALKQQGLDVKWVEEKQLLYQRNQELVEKVRQMEGEELRLQDDIQDARDQNELLEFRILELEVKHRATLTCHQLPTTTFPRRPQSSDIVISELMKKLDILGDNAVSWLESIEVTKSALQQKMLDIESEKDLFSKQKGYLDEELDYRKQSMDQAHKRILELEAMLFEALQQEEESRMEGLKMEEGRLSESLTEEEREELRRAMDQWKRTVMCELRERDAQILRERMELLQLTQQVHANTMLFLFLFLFFSLAFILWS</sequence>
<dbReference type="GeneTree" id="ENSGT00940000153713"/>
<name>A0A3B5B9E7_9TELE</name>
<feature type="coiled-coil region" evidence="3">
    <location>
        <begin position="91"/>
        <end position="139"/>
    </location>
</feature>
<dbReference type="InterPro" id="IPR024836">
    <property type="entry name" value="JAKMIP"/>
</dbReference>
<comment type="similarity">
    <text evidence="1">Belongs to the JAKMIP family.</text>
</comment>
<evidence type="ECO:0000256" key="3">
    <source>
        <dbReference type="SAM" id="Coils"/>
    </source>
</evidence>
<evidence type="ECO:0000256" key="4">
    <source>
        <dbReference type="SAM" id="Phobius"/>
    </source>
</evidence>
<keyword evidence="4" id="KW-0472">Membrane</keyword>
<feature type="coiled-coil region" evidence="3">
    <location>
        <begin position="263"/>
        <end position="290"/>
    </location>
</feature>
<dbReference type="GO" id="GO:0019900">
    <property type="term" value="F:kinase binding"/>
    <property type="evidence" value="ECO:0007669"/>
    <property type="project" value="InterPro"/>
</dbReference>
<proteinExistence type="inferred from homology"/>
<dbReference type="Pfam" id="PF16034">
    <property type="entry name" value="JAKMIP_CC3"/>
    <property type="match status" value="2"/>
</dbReference>
<organism evidence="6">
    <name type="scientific">Stegastes partitus</name>
    <name type="common">bicolor damselfish</name>
    <dbReference type="NCBI Taxonomy" id="144197"/>
    <lineage>
        <taxon>Eukaryota</taxon>
        <taxon>Metazoa</taxon>
        <taxon>Chordata</taxon>
        <taxon>Craniata</taxon>
        <taxon>Vertebrata</taxon>
        <taxon>Euteleostomi</taxon>
        <taxon>Actinopterygii</taxon>
        <taxon>Neopterygii</taxon>
        <taxon>Teleostei</taxon>
        <taxon>Neoteleostei</taxon>
        <taxon>Acanthomorphata</taxon>
        <taxon>Ovalentaria</taxon>
        <taxon>Pomacentridae</taxon>
        <taxon>Stegastes</taxon>
    </lineage>
</organism>
<feature type="transmembrane region" description="Helical" evidence="4">
    <location>
        <begin position="309"/>
        <end position="330"/>
    </location>
</feature>
<reference evidence="6" key="1">
    <citation type="submission" date="2023-09" db="UniProtKB">
        <authorList>
            <consortium name="Ensembl"/>
        </authorList>
    </citation>
    <scope>IDENTIFICATION</scope>
</reference>
<keyword evidence="4" id="KW-1133">Transmembrane helix</keyword>
<accession>A0A3B5B9E7</accession>
<dbReference type="PANTHER" id="PTHR18935:SF9">
    <property type="entry name" value="JANUS KINASE AND MICROTUBULE-INTERACTING PROTEIN 3"/>
    <property type="match status" value="1"/>
</dbReference>
<dbReference type="GO" id="GO:0008017">
    <property type="term" value="F:microtubule binding"/>
    <property type="evidence" value="ECO:0007669"/>
    <property type="project" value="InterPro"/>
</dbReference>
<evidence type="ECO:0000259" key="5">
    <source>
        <dbReference type="Pfam" id="PF16034"/>
    </source>
</evidence>
<evidence type="ECO:0000256" key="2">
    <source>
        <dbReference type="ARBA" id="ARBA00023054"/>
    </source>
</evidence>
<keyword evidence="2 3" id="KW-0175">Coiled coil</keyword>
<keyword evidence="4" id="KW-0812">Transmembrane</keyword>
<dbReference type="AlphaFoldDB" id="A0A3B5B9E7"/>
<protein>
    <submittedName>
        <fullName evidence="6">Janus kinase and microtubule interacting protein 3</fullName>
    </submittedName>
</protein>
<evidence type="ECO:0000313" key="6">
    <source>
        <dbReference type="Ensembl" id="ENSSPAP00000026729.1"/>
    </source>
</evidence>
<dbReference type="PANTHER" id="PTHR18935">
    <property type="entry name" value="GOLGIN SUBFAMILY A MEMBER 4-LIKE ISOFORM X1"/>
    <property type="match status" value="1"/>
</dbReference>
<feature type="domain" description="Janus kinase and microtubule-interacting protein C-terminal" evidence="5">
    <location>
        <begin position="66"/>
        <end position="141"/>
    </location>
</feature>
<evidence type="ECO:0000256" key="1">
    <source>
        <dbReference type="ARBA" id="ARBA00005239"/>
    </source>
</evidence>
<dbReference type="InterPro" id="IPR031994">
    <property type="entry name" value="JAKMIP_C"/>
</dbReference>
<dbReference type="Ensembl" id="ENSSPAT00000027168.1">
    <property type="protein sequence ID" value="ENSSPAP00000026729.1"/>
    <property type="gene ID" value="ENSSPAG00000020144.1"/>
</dbReference>
<feature type="domain" description="Janus kinase and microtubule-interacting protein C-terminal" evidence="5">
    <location>
        <begin position="13"/>
        <end position="65"/>
    </location>
</feature>